<proteinExistence type="predicted"/>
<feature type="signal peptide" evidence="1">
    <location>
        <begin position="1"/>
        <end position="24"/>
    </location>
</feature>
<keyword evidence="1" id="KW-0732">Signal</keyword>
<sequence length="96" mass="10012">MKKSILTLALFGMVILANTSFAIAINNTSVLLGTDKGTSSFPMSGMNTTPTKMIGTDAYVVNPNAPFTKPEYAPGGVWPLAPSYTPQAPATSSVTQ</sequence>
<evidence type="ECO:0000313" key="3">
    <source>
        <dbReference type="Proteomes" id="UP000054725"/>
    </source>
</evidence>
<evidence type="ECO:0000313" key="2">
    <source>
        <dbReference type="EMBL" id="KTD35748.1"/>
    </source>
</evidence>
<keyword evidence="3" id="KW-1185">Reference proteome</keyword>
<dbReference type="PATRIC" id="fig|45070.6.peg.779"/>
<reference evidence="2 3" key="1">
    <citation type="submission" date="2015-11" db="EMBL/GenBank/DDBJ databases">
        <title>Genomic analysis of 38 Legionella species identifies large and diverse effector repertoires.</title>
        <authorList>
            <person name="Burstein D."/>
            <person name="Amaro F."/>
            <person name="Zusman T."/>
            <person name="Lifshitz Z."/>
            <person name="Cohen O."/>
            <person name="Gilbert J.A."/>
            <person name="Pupko T."/>
            <person name="Shuman H.A."/>
            <person name="Segal G."/>
        </authorList>
    </citation>
    <scope>NUCLEOTIDE SEQUENCE [LARGE SCALE GENOMIC DNA]</scope>
    <source>
        <strain evidence="2 3">ATCC 49506</strain>
    </source>
</reference>
<comment type="caution">
    <text evidence="2">The sequence shown here is derived from an EMBL/GenBank/DDBJ whole genome shotgun (WGS) entry which is preliminary data.</text>
</comment>
<accession>A0A0W0WTY6</accession>
<dbReference type="Proteomes" id="UP000054725">
    <property type="component" value="Unassembled WGS sequence"/>
</dbReference>
<dbReference type="AlphaFoldDB" id="A0A0W0WTY6"/>
<evidence type="ECO:0000256" key="1">
    <source>
        <dbReference type="SAM" id="SignalP"/>
    </source>
</evidence>
<gene>
    <name evidence="2" type="ORF">Lnau_0732</name>
</gene>
<protein>
    <submittedName>
        <fullName evidence="2">Uncharacterized protein</fullName>
    </submittedName>
</protein>
<name>A0A0W0WTY6_9GAMM</name>
<dbReference type="EMBL" id="LNYO01000013">
    <property type="protein sequence ID" value="KTD35748.1"/>
    <property type="molecule type" value="Genomic_DNA"/>
</dbReference>
<feature type="chain" id="PRO_5006915821" evidence="1">
    <location>
        <begin position="25"/>
        <end position="96"/>
    </location>
</feature>
<organism evidence="2 3">
    <name type="scientific">Legionella nautarum</name>
    <dbReference type="NCBI Taxonomy" id="45070"/>
    <lineage>
        <taxon>Bacteria</taxon>
        <taxon>Pseudomonadati</taxon>
        <taxon>Pseudomonadota</taxon>
        <taxon>Gammaproteobacteria</taxon>
        <taxon>Legionellales</taxon>
        <taxon>Legionellaceae</taxon>
        <taxon>Legionella</taxon>
    </lineage>
</organism>